<evidence type="ECO:0000256" key="6">
    <source>
        <dbReference type="SAM" id="MobiDB-lite"/>
    </source>
</evidence>
<dbReference type="CDD" id="cd00171">
    <property type="entry name" value="Sec7"/>
    <property type="match status" value="1"/>
</dbReference>
<protein>
    <submittedName>
        <fullName evidence="9">IQ motif and SEC7 domain-containing protein 1-like</fullName>
    </submittedName>
</protein>
<evidence type="ECO:0000259" key="7">
    <source>
        <dbReference type="PROSITE" id="PS50190"/>
    </source>
</evidence>
<dbReference type="InterPro" id="IPR023394">
    <property type="entry name" value="Sec7_C_sf"/>
</dbReference>
<dbReference type="GO" id="GO:0032012">
    <property type="term" value="P:regulation of ARF protein signal transduction"/>
    <property type="evidence" value="ECO:0007669"/>
    <property type="project" value="InterPro"/>
</dbReference>
<keyword evidence="3" id="KW-0963">Cytoplasm</keyword>
<dbReference type="Gene3D" id="2.30.29.30">
    <property type="entry name" value="Pleckstrin-homology domain (PH domain)/Phosphotyrosine-binding domain (PTB)"/>
    <property type="match status" value="1"/>
</dbReference>
<evidence type="ECO:0000256" key="4">
    <source>
        <dbReference type="ARBA" id="ARBA00022553"/>
    </source>
</evidence>
<dbReference type="SUPFAM" id="SSF48425">
    <property type="entry name" value="Sec7 domain"/>
    <property type="match status" value="1"/>
</dbReference>
<dbReference type="Proteomes" id="UP000085678">
    <property type="component" value="Unplaced"/>
</dbReference>
<dbReference type="OrthoDB" id="430364at2759"/>
<accession>A0A1S3HCD6</accession>
<evidence type="ECO:0000256" key="1">
    <source>
        <dbReference type="ARBA" id="ARBA00004496"/>
    </source>
</evidence>
<evidence type="ECO:0000313" key="9">
    <source>
        <dbReference type="RefSeq" id="XP_013382814.1"/>
    </source>
</evidence>
<dbReference type="InterPro" id="IPR033742">
    <property type="entry name" value="IQSEC_PH"/>
</dbReference>
<feature type="domain" description="SEC7" evidence="7">
    <location>
        <begin position="1"/>
        <end position="168"/>
    </location>
</feature>
<dbReference type="InterPro" id="IPR035999">
    <property type="entry name" value="Sec7_dom_sf"/>
</dbReference>
<dbReference type="Gene3D" id="1.10.220.20">
    <property type="match status" value="1"/>
</dbReference>
<dbReference type="SMART" id="SM00233">
    <property type="entry name" value="PH"/>
    <property type="match status" value="1"/>
</dbReference>
<evidence type="ECO:0000313" key="8">
    <source>
        <dbReference type="Proteomes" id="UP000085678"/>
    </source>
</evidence>
<evidence type="ECO:0000256" key="5">
    <source>
        <dbReference type="ARBA" id="ARBA00023054"/>
    </source>
</evidence>
<organism evidence="8 9">
    <name type="scientific">Lingula anatina</name>
    <name type="common">Brachiopod</name>
    <name type="synonym">Lingula unguis</name>
    <dbReference type="NCBI Taxonomy" id="7574"/>
    <lineage>
        <taxon>Eukaryota</taxon>
        <taxon>Metazoa</taxon>
        <taxon>Spiralia</taxon>
        <taxon>Lophotrochozoa</taxon>
        <taxon>Brachiopoda</taxon>
        <taxon>Linguliformea</taxon>
        <taxon>Lingulata</taxon>
        <taxon>Lingulida</taxon>
        <taxon>Linguloidea</taxon>
        <taxon>Lingulidae</taxon>
        <taxon>Lingula</taxon>
    </lineage>
</organism>
<keyword evidence="5" id="KW-0175">Coiled coil</keyword>
<dbReference type="InterPro" id="IPR001849">
    <property type="entry name" value="PH_domain"/>
</dbReference>
<dbReference type="Pfam" id="PF01369">
    <property type="entry name" value="Sec7"/>
    <property type="match status" value="1"/>
</dbReference>
<evidence type="ECO:0000256" key="3">
    <source>
        <dbReference type="ARBA" id="ARBA00022490"/>
    </source>
</evidence>
<keyword evidence="4" id="KW-0597">Phosphoprotein</keyword>
<gene>
    <name evidence="9" type="primary">LOC106153431</name>
</gene>
<proteinExistence type="inferred from homology"/>
<dbReference type="GO" id="GO:0030036">
    <property type="term" value="P:actin cytoskeleton organization"/>
    <property type="evidence" value="ECO:0007669"/>
    <property type="project" value="TreeGrafter"/>
</dbReference>
<keyword evidence="8" id="KW-1185">Reference proteome</keyword>
<dbReference type="InterPro" id="IPR011993">
    <property type="entry name" value="PH-like_dom_sf"/>
</dbReference>
<dbReference type="GeneID" id="106153431"/>
<dbReference type="STRING" id="7574.A0A1S3HCD6"/>
<feature type="compositionally biased region" description="Polar residues" evidence="6">
    <location>
        <begin position="425"/>
        <end position="439"/>
    </location>
</feature>
<dbReference type="FunFam" id="1.10.1000.11:FF:000009">
    <property type="entry name" value="IQ motif and SEC7 domain-containing protein"/>
    <property type="match status" value="1"/>
</dbReference>
<dbReference type="PANTHER" id="PTHR10663:SF342">
    <property type="entry name" value="FI21420P1"/>
    <property type="match status" value="1"/>
</dbReference>
<dbReference type="GO" id="GO:0005085">
    <property type="term" value="F:guanyl-nucleotide exchange factor activity"/>
    <property type="evidence" value="ECO:0007669"/>
    <property type="project" value="InterPro"/>
</dbReference>
<reference evidence="9" key="1">
    <citation type="submission" date="2025-08" db="UniProtKB">
        <authorList>
            <consortium name="RefSeq"/>
        </authorList>
    </citation>
    <scope>IDENTIFICATION</scope>
    <source>
        <tissue evidence="9">Gonads</tissue>
    </source>
</reference>
<dbReference type="GO" id="GO:0005737">
    <property type="term" value="C:cytoplasm"/>
    <property type="evidence" value="ECO:0007669"/>
    <property type="project" value="UniProtKB-SubCell"/>
</dbReference>
<dbReference type="PROSITE" id="PS50190">
    <property type="entry name" value="SEC7"/>
    <property type="match status" value="1"/>
</dbReference>
<comment type="similarity">
    <text evidence="2">Belongs to the BRAG family.</text>
</comment>
<feature type="compositionally biased region" description="Polar residues" evidence="6">
    <location>
        <begin position="400"/>
        <end position="413"/>
    </location>
</feature>
<sequence>MRYLIEHRFVENSARAGAKFLIQRKGLSKQMIGEYLGNLQNQFNQDVLECFVDEIDLSGLQIDVALRTFQGFFRMPGEAQKIERLMEAFARRYCECNPDVIKKFRTTDTVFLLAFAIIMLNTDLHSPNVKQERRMKLPDFIKNLKGIDDGDDVDADLLAGIFERIRQSEFKPGVDHVTQVMKVEQTIVGKKPQLAQSSRRLVCYCRLYEVNDPTKKEKIGLHQREIFLFNDIMVVTKIFAKKKTSITYSFRQSIPLVGTQVYLFETAHYKHGVRLISSLDGKPLITFNARNEHDRTKFVEDLKEAVYEMNEMEAMRIDEEIQKHNRHSSDSGVVDIELLKPCDPTPNRFSAPELKKSQLTNSLTDITDGAIAQRRGSEGSLDSGMVSASSASNMAKEEIQNQTKSPKTTSGSRLSALFGKKSRPSKSQLRQSTTESSEA</sequence>
<dbReference type="CDD" id="cd13318">
    <property type="entry name" value="PH_IQSEC"/>
    <property type="match status" value="1"/>
</dbReference>
<dbReference type="PANTHER" id="PTHR10663">
    <property type="entry name" value="GUANYL-NUCLEOTIDE EXCHANGE FACTOR"/>
    <property type="match status" value="1"/>
</dbReference>
<dbReference type="SMART" id="SM00222">
    <property type="entry name" value="Sec7"/>
    <property type="match status" value="1"/>
</dbReference>
<dbReference type="InParanoid" id="A0A1S3HCD6"/>
<dbReference type="Pfam" id="PF16453">
    <property type="entry name" value="IQ_SEC7_PH"/>
    <property type="match status" value="1"/>
</dbReference>
<dbReference type="Gene3D" id="1.10.1000.11">
    <property type="entry name" value="Arf Nucleotide-binding Site Opener,domain 2"/>
    <property type="match status" value="1"/>
</dbReference>
<dbReference type="SUPFAM" id="SSF50729">
    <property type="entry name" value="PH domain-like"/>
    <property type="match status" value="1"/>
</dbReference>
<comment type="subcellular location">
    <subcellularLocation>
        <location evidence="1">Cytoplasm</location>
    </subcellularLocation>
</comment>
<feature type="region of interest" description="Disordered" evidence="6">
    <location>
        <begin position="372"/>
        <end position="439"/>
    </location>
</feature>
<dbReference type="InterPro" id="IPR000904">
    <property type="entry name" value="Sec7_dom"/>
</dbReference>
<name>A0A1S3HCD6_LINAN</name>
<dbReference type="KEGG" id="lak:106153431"/>
<evidence type="ECO:0000256" key="2">
    <source>
        <dbReference type="ARBA" id="ARBA00006248"/>
    </source>
</evidence>
<dbReference type="AlphaFoldDB" id="A0A1S3HCD6"/>
<dbReference type="RefSeq" id="XP_013382814.1">
    <property type="nucleotide sequence ID" value="XM_013527360.1"/>
</dbReference>